<dbReference type="SUPFAM" id="SSF69593">
    <property type="entry name" value="Glycerol-3-phosphate (1)-acyltransferase"/>
    <property type="match status" value="1"/>
</dbReference>
<dbReference type="AlphaFoldDB" id="A0A2A4I5V7"/>
<evidence type="ECO:0000313" key="6">
    <source>
        <dbReference type="EMBL" id="PCG13875.1"/>
    </source>
</evidence>
<evidence type="ECO:0000256" key="3">
    <source>
        <dbReference type="ARBA" id="ARBA00023315"/>
    </source>
</evidence>
<dbReference type="GO" id="GO:0006654">
    <property type="term" value="P:phosphatidic acid biosynthetic process"/>
    <property type="evidence" value="ECO:0007669"/>
    <property type="project" value="TreeGrafter"/>
</dbReference>
<evidence type="ECO:0000256" key="4">
    <source>
        <dbReference type="SAM" id="Phobius"/>
    </source>
</evidence>
<comment type="pathway">
    <text evidence="1">Lipid metabolism.</text>
</comment>
<keyword evidence="7" id="KW-1185">Reference proteome</keyword>
<protein>
    <submittedName>
        <fullName evidence="6">1-acyl-sn-glycerol-3-phosphate acyltransferase</fullName>
    </submittedName>
</protein>
<comment type="caution">
    <text evidence="6">The sequence shown here is derived from an EMBL/GenBank/DDBJ whole genome shotgun (WGS) entry which is preliminary data.</text>
</comment>
<accession>A0A2A4I5V7</accession>
<keyword evidence="3 6" id="KW-0012">Acyltransferase</keyword>
<dbReference type="PANTHER" id="PTHR10434">
    <property type="entry name" value="1-ACYL-SN-GLYCEROL-3-PHOSPHATE ACYLTRANSFERASE"/>
    <property type="match status" value="1"/>
</dbReference>
<evidence type="ECO:0000313" key="7">
    <source>
        <dbReference type="Proteomes" id="UP000218323"/>
    </source>
</evidence>
<evidence type="ECO:0000256" key="1">
    <source>
        <dbReference type="ARBA" id="ARBA00005189"/>
    </source>
</evidence>
<organism evidence="6 7">
    <name type="scientific">Sphingomonas adhaesiva</name>
    <dbReference type="NCBI Taxonomy" id="28212"/>
    <lineage>
        <taxon>Bacteria</taxon>
        <taxon>Pseudomonadati</taxon>
        <taxon>Pseudomonadota</taxon>
        <taxon>Alphaproteobacteria</taxon>
        <taxon>Sphingomonadales</taxon>
        <taxon>Sphingomonadaceae</taxon>
        <taxon>Sphingomonas</taxon>
    </lineage>
</organism>
<dbReference type="InterPro" id="IPR002123">
    <property type="entry name" value="Plipid/glycerol_acylTrfase"/>
</dbReference>
<dbReference type="GO" id="GO:0003841">
    <property type="term" value="F:1-acylglycerol-3-phosphate O-acyltransferase activity"/>
    <property type="evidence" value="ECO:0007669"/>
    <property type="project" value="TreeGrafter"/>
</dbReference>
<keyword evidence="2 6" id="KW-0808">Transferase</keyword>
<keyword evidence="4" id="KW-0472">Membrane</keyword>
<evidence type="ECO:0000256" key="2">
    <source>
        <dbReference type="ARBA" id="ARBA00022679"/>
    </source>
</evidence>
<evidence type="ECO:0000259" key="5">
    <source>
        <dbReference type="SMART" id="SM00563"/>
    </source>
</evidence>
<sequence length="227" mass="24779">MNALRTYAFRFAFYALSVPVVLVGPLTIPFGRRAVQRYAHGWVRMHRWLARAILGVRVRVEGALYDGPALYVAKHETMFETFELVDRIDGPLIVLKQELLRIPVWGAMASNYGAVAIDRDAGGKAMRQLLREGAAVRASGRSVLIFPEGTRVPHGERPALKPGFVGLYKAMGLPVVPIASDSGRLVPRQGTARPGTLTLRFGAPIPPGLPRAEVEARVHAAINALND</sequence>
<dbReference type="PANTHER" id="PTHR10434:SF40">
    <property type="entry name" value="1-ACYL-SN-GLYCEROL-3-PHOSPHATE ACYLTRANSFERASE"/>
    <property type="match status" value="1"/>
</dbReference>
<dbReference type="Proteomes" id="UP000218323">
    <property type="component" value="Unassembled WGS sequence"/>
</dbReference>
<reference evidence="6 7" key="1">
    <citation type="submission" date="2017-09" db="EMBL/GenBank/DDBJ databases">
        <title>Sphingomonas adhaesiva DSM 7418, whole genome shotgun sequence.</title>
        <authorList>
            <person name="Feng G."/>
            <person name="Zhu H."/>
        </authorList>
    </citation>
    <scope>NUCLEOTIDE SEQUENCE [LARGE SCALE GENOMIC DNA]</scope>
    <source>
        <strain evidence="6 7">DSM 7418</strain>
    </source>
</reference>
<dbReference type="EMBL" id="NWVC01000006">
    <property type="protein sequence ID" value="PCG13875.1"/>
    <property type="molecule type" value="Genomic_DNA"/>
</dbReference>
<gene>
    <name evidence="6" type="ORF">COA07_12570</name>
</gene>
<feature type="domain" description="Phospholipid/glycerol acyltransferase" evidence="5">
    <location>
        <begin position="69"/>
        <end position="183"/>
    </location>
</feature>
<name>A0A2A4I5V7_9SPHN</name>
<dbReference type="Pfam" id="PF01553">
    <property type="entry name" value="Acyltransferase"/>
    <property type="match status" value="1"/>
</dbReference>
<dbReference type="RefSeq" id="WP_066711579.1">
    <property type="nucleotide sequence ID" value="NZ_NWVC01000006.1"/>
</dbReference>
<dbReference type="SMART" id="SM00563">
    <property type="entry name" value="PlsC"/>
    <property type="match status" value="1"/>
</dbReference>
<proteinExistence type="predicted"/>
<keyword evidence="4" id="KW-0812">Transmembrane</keyword>
<feature type="transmembrane region" description="Helical" evidence="4">
    <location>
        <begin position="12"/>
        <end position="31"/>
    </location>
</feature>
<dbReference type="CDD" id="cd07989">
    <property type="entry name" value="LPLAT_AGPAT-like"/>
    <property type="match status" value="1"/>
</dbReference>
<keyword evidence="4" id="KW-1133">Transmembrane helix</keyword>